<accession>A0A9P9BJ18</accession>
<dbReference type="PANTHER" id="PTHR47843">
    <property type="entry name" value="BTB DOMAIN-CONTAINING PROTEIN-RELATED"/>
    <property type="match status" value="1"/>
</dbReference>
<dbReference type="PANTHER" id="PTHR47843:SF5">
    <property type="entry name" value="BTB_POZ DOMAIN PROTEIN"/>
    <property type="match status" value="1"/>
</dbReference>
<evidence type="ECO:0000313" key="2">
    <source>
        <dbReference type="Proteomes" id="UP000756346"/>
    </source>
</evidence>
<dbReference type="EMBL" id="JAGTJQ010000012">
    <property type="protein sequence ID" value="KAH7016268.1"/>
    <property type="molecule type" value="Genomic_DNA"/>
</dbReference>
<keyword evidence="2" id="KW-1185">Reference proteome</keyword>
<evidence type="ECO:0000313" key="1">
    <source>
        <dbReference type="EMBL" id="KAH7016268.1"/>
    </source>
</evidence>
<sequence length="129" mass="14692">MIQYLYLLDYKVPVEEAQGQDGPSLLFHAKVYTMAVKYLIQGLQDLAVVKFKTAATMEVWGTQDFLSATKEAYNATPDTARGLRQVVLETFADHKDLLNKEETKVVMKATNDLAFDTLYFFFGRSPYSF</sequence>
<reference evidence="1" key="1">
    <citation type="journal article" date="2021" name="Nat. Commun.">
        <title>Genetic determinants of endophytism in the Arabidopsis root mycobiome.</title>
        <authorList>
            <person name="Mesny F."/>
            <person name="Miyauchi S."/>
            <person name="Thiergart T."/>
            <person name="Pickel B."/>
            <person name="Atanasova L."/>
            <person name="Karlsson M."/>
            <person name="Huettel B."/>
            <person name="Barry K.W."/>
            <person name="Haridas S."/>
            <person name="Chen C."/>
            <person name="Bauer D."/>
            <person name="Andreopoulos W."/>
            <person name="Pangilinan J."/>
            <person name="LaButti K."/>
            <person name="Riley R."/>
            <person name="Lipzen A."/>
            <person name="Clum A."/>
            <person name="Drula E."/>
            <person name="Henrissat B."/>
            <person name="Kohler A."/>
            <person name="Grigoriev I.V."/>
            <person name="Martin F.M."/>
            <person name="Hacquard S."/>
        </authorList>
    </citation>
    <scope>NUCLEOTIDE SEQUENCE</scope>
    <source>
        <strain evidence="1">MPI-CAGE-CH-0230</strain>
    </source>
</reference>
<protein>
    <submittedName>
        <fullName evidence="1">Uncharacterized protein</fullName>
    </submittedName>
</protein>
<gene>
    <name evidence="1" type="ORF">B0I36DRAFT_337159</name>
</gene>
<dbReference type="RefSeq" id="XP_046005892.1">
    <property type="nucleotide sequence ID" value="XM_046155648.1"/>
</dbReference>
<dbReference type="GeneID" id="70185194"/>
<dbReference type="Proteomes" id="UP000756346">
    <property type="component" value="Unassembled WGS sequence"/>
</dbReference>
<name>A0A9P9BJ18_9PEZI</name>
<comment type="caution">
    <text evidence="1">The sequence shown here is derived from an EMBL/GenBank/DDBJ whole genome shotgun (WGS) entry which is preliminary data.</text>
</comment>
<proteinExistence type="predicted"/>
<organism evidence="1 2">
    <name type="scientific">Microdochium trichocladiopsis</name>
    <dbReference type="NCBI Taxonomy" id="1682393"/>
    <lineage>
        <taxon>Eukaryota</taxon>
        <taxon>Fungi</taxon>
        <taxon>Dikarya</taxon>
        <taxon>Ascomycota</taxon>
        <taxon>Pezizomycotina</taxon>
        <taxon>Sordariomycetes</taxon>
        <taxon>Xylariomycetidae</taxon>
        <taxon>Xylariales</taxon>
        <taxon>Microdochiaceae</taxon>
        <taxon>Microdochium</taxon>
    </lineage>
</organism>
<dbReference type="AlphaFoldDB" id="A0A9P9BJ18"/>
<dbReference type="OrthoDB" id="6359816at2759"/>